<keyword evidence="2 7" id="KW-0349">Heme</keyword>
<dbReference type="GO" id="GO:0005506">
    <property type="term" value="F:iron ion binding"/>
    <property type="evidence" value="ECO:0007669"/>
    <property type="project" value="InterPro"/>
</dbReference>
<dbReference type="InterPro" id="IPR017972">
    <property type="entry name" value="Cyt_P450_CS"/>
</dbReference>
<dbReference type="Pfam" id="PF00067">
    <property type="entry name" value="p450"/>
    <property type="match status" value="1"/>
</dbReference>
<proteinExistence type="inferred from homology"/>
<keyword evidence="4 7" id="KW-0560">Oxidoreductase</keyword>
<dbReference type="PROSITE" id="PS00086">
    <property type="entry name" value="CYTOCHROME_P450"/>
    <property type="match status" value="1"/>
</dbReference>
<keyword evidence="6 7" id="KW-0503">Monooxygenase</keyword>
<evidence type="ECO:0000313" key="9">
    <source>
        <dbReference type="Proteomes" id="UP000487268"/>
    </source>
</evidence>
<dbReference type="GO" id="GO:0004497">
    <property type="term" value="F:monooxygenase activity"/>
    <property type="evidence" value="ECO:0007669"/>
    <property type="project" value="UniProtKB-KW"/>
</dbReference>
<dbReference type="InterPro" id="IPR001128">
    <property type="entry name" value="Cyt_P450"/>
</dbReference>
<dbReference type="EMBL" id="WEGH01000002">
    <property type="protein sequence ID" value="MQY04771.1"/>
    <property type="molecule type" value="Genomic_DNA"/>
</dbReference>
<dbReference type="CDD" id="cd11029">
    <property type="entry name" value="CYP107-like"/>
    <property type="match status" value="1"/>
</dbReference>
<dbReference type="Proteomes" id="UP000487268">
    <property type="component" value="Unassembled WGS sequence"/>
</dbReference>
<evidence type="ECO:0000256" key="3">
    <source>
        <dbReference type="ARBA" id="ARBA00022723"/>
    </source>
</evidence>
<dbReference type="OrthoDB" id="4133219at2"/>
<evidence type="ECO:0000256" key="4">
    <source>
        <dbReference type="ARBA" id="ARBA00023002"/>
    </source>
</evidence>
<dbReference type="PANTHER" id="PTHR46696">
    <property type="entry name" value="P450, PUTATIVE (EUROFUNG)-RELATED"/>
    <property type="match status" value="1"/>
</dbReference>
<evidence type="ECO:0000256" key="5">
    <source>
        <dbReference type="ARBA" id="ARBA00023004"/>
    </source>
</evidence>
<dbReference type="RefSeq" id="WP_153532939.1">
    <property type="nucleotide sequence ID" value="NZ_WEGH01000002.1"/>
</dbReference>
<dbReference type="FunFam" id="1.10.630.10:FF:000018">
    <property type="entry name" value="Cytochrome P450 monooxygenase"/>
    <property type="match status" value="1"/>
</dbReference>
<dbReference type="PRINTS" id="PR00359">
    <property type="entry name" value="BP450"/>
</dbReference>
<dbReference type="GO" id="GO:0016705">
    <property type="term" value="F:oxidoreductase activity, acting on paired donors, with incorporation or reduction of molecular oxygen"/>
    <property type="evidence" value="ECO:0007669"/>
    <property type="project" value="InterPro"/>
</dbReference>
<evidence type="ECO:0000256" key="2">
    <source>
        <dbReference type="ARBA" id="ARBA00022617"/>
    </source>
</evidence>
<sequence>MTPDADAFFADPYAFYASWREAGGAYRVTLPGGLAGWVVTGHAEARAALADPRLRKDGANQRYLRRLGAEMPAPGGGLSAHMLNSDPPDHTRLRKLVQKGFTARRVQQLRPRVEEIATALLDEMDGRDEADLVESYALPLPMTVICELLGVPLADRAHFESRSRKMLAGEGSREEFFAALKESADYLKGLVAAKRAEPAGDLLSALVQARDDGDALSEQEVIAMVFLLMVAGHETTVNLIAGGVQALLRHPDQLAALRADPALLPGAIEEFLRYESPVNIATLRYTGEPVTIGGTEIPEGEFVHVALPGANRDPAVFAEPDRLDITRADAAAHLAFGHGVHHCLGAPLARLEAEVAFTLLLARFPGLREAEPGTEPAWQPNVRFRGLTALPVRLR</sequence>
<keyword evidence="9" id="KW-1185">Reference proteome</keyword>
<dbReference type="InterPro" id="IPR002397">
    <property type="entry name" value="Cyt_P450_B"/>
</dbReference>
<keyword evidence="3 7" id="KW-0479">Metal-binding</keyword>
<comment type="caution">
    <text evidence="8">The sequence shown here is derived from an EMBL/GenBank/DDBJ whole genome shotgun (WGS) entry which is preliminary data.</text>
</comment>
<accession>A0A7K0BUE5</accession>
<dbReference type="PANTHER" id="PTHR46696:SF1">
    <property type="entry name" value="CYTOCHROME P450 YJIB-RELATED"/>
    <property type="match status" value="1"/>
</dbReference>
<evidence type="ECO:0000256" key="6">
    <source>
        <dbReference type="ARBA" id="ARBA00023033"/>
    </source>
</evidence>
<dbReference type="InterPro" id="IPR036396">
    <property type="entry name" value="Cyt_P450_sf"/>
</dbReference>
<evidence type="ECO:0000256" key="1">
    <source>
        <dbReference type="ARBA" id="ARBA00010617"/>
    </source>
</evidence>
<organism evidence="8 9">
    <name type="scientific">Actinomadura macrotermitis</name>
    <dbReference type="NCBI Taxonomy" id="2585200"/>
    <lineage>
        <taxon>Bacteria</taxon>
        <taxon>Bacillati</taxon>
        <taxon>Actinomycetota</taxon>
        <taxon>Actinomycetes</taxon>
        <taxon>Streptosporangiales</taxon>
        <taxon>Thermomonosporaceae</taxon>
        <taxon>Actinomadura</taxon>
    </lineage>
</organism>
<protein>
    <submittedName>
        <fullName evidence="8">Cytochrome P450 107B1</fullName>
        <ecNumber evidence="8">1.14.-.-</ecNumber>
    </submittedName>
</protein>
<dbReference type="PRINTS" id="PR00385">
    <property type="entry name" value="P450"/>
</dbReference>
<comment type="similarity">
    <text evidence="1 7">Belongs to the cytochrome P450 family.</text>
</comment>
<dbReference type="SUPFAM" id="SSF48264">
    <property type="entry name" value="Cytochrome P450"/>
    <property type="match status" value="1"/>
</dbReference>
<keyword evidence="5 7" id="KW-0408">Iron</keyword>
<dbReference type="GO" id="GO:0020037">
    <property type="term" value="F:heme binding"/>
    <property type="evidence" value="ECO:0007669"/>
    <property type="project" value="InterPro"/>
</dbReference>
<evidence type="ECO:0000256" key="7">
    <source>
        <dbReference type="RuleBase" id="RU000461"/>
    </source>
</evidence>
<dbReference type="AlphaFoldDB" id="A0A7K0BUE5"/>
<evidence type="ECO:0000313" key="8">
    <source>
        <dbReference type="EMBL" id="MQY04771.1"/>
    </source>
</evidence>
<name>A0A7K0BUE5_9ACTN</name>
<reference evidence="8 9" key="1">
    <citation type="submission" date="2019-10" db="EMBL/GenBank/DDBJ databases">
        <title>Actinomadura rubteroloni sp. nov. and Actinomadura macrotermitis sp. nov., isolated from the gut of fungus growing-termite Macrotermes natalensis.</title>
        <authorList>
            <person name="Benndorf R."/>
            <person name="Martin K."/>
            <person name="Kuefner M."/>
            <person name="De Beer W."/>
            <person name="Kaster A.-K."/>
            <person name="Vollmers J."/>
            <person name="Poulsen M."/>
            <person name="Beemelmanns C."/>
        </authorList>
    </citation>
    <scope>NUCLEOTIDE SEQUENCE [LARGE SCALE GENOMIC DNA]</scope>
    <source>
        <strain evidence="8 9">RB68</strain>
    </source>
</reference>
<dbReference type="Gene3D" id="1.10.630.10">
    <property type="entry name" value="Cytochrome P450"/>
    <property type="match status" value="1"/>
</dbReference>
<gene>
    <name evidence="8" type="ORF">ACRB68_28330</name>
</gene>
<dbReference type="EC" id="1.14.-.-" evidence="8"/>